<keyword evidence="3 5" id="KW-0964">Secreted</keyword>
<dbReference type="InterPro" id="IPR031825">
    <property type="entry name" value="RXLR"/>
</dbReference>
<dbReference type="AlphaFoldDB" id="A0ABD3FC32"/>
<organism evidence="6 7">
    <name type="scientific">Phytophthora oleae</name>
    <dbReference type="NCBI Taxonomy" id="2107226"/>
    <lineage>
        <taxon>Eukaryota</taxon>
        <taxon>Sar</taxon>
        <taxon>Stramenopiles</taxon>
        <taxon>Oomycota</taxon>
        <taxon>Peronosporomycetes</taxon>
        <taxon>Peronosporales</taxon>
        <taxon>Peronosporaceae</taxon>
        <taxon>Phytophthora</taxon>
    </lineage>
</organism>
<feature type="signal peptide" evidence="5">
    <location>
        <begin position="1"/>
        <end position="20"/>
    </location>
</feature>
<accession>A0ABD3FC32</accession>
<proteinExistence type="inferred from homology"/>
<comment type="similarity">
    <text evidence="2 5">Belongs to the RxLR effector family.</text>
</comment>
<keyword evidence="7" id="KW-1185">Reference proteome</keyword>
<gene>
    <name evidence="6" type="ORF">V7S43_011995</name>
</gene>
<evidence type="ECO:0000256" key="1">
    <source>
        <dbReference type="ARBA" id="ARBA00004613"/>
    </source>
</evidence>
<feature type="chain" id="PRO_5044980004" description="RxLR effector protein" evidence="5">
    <location>
        <begin position="21"/>
        <end position="117"/>
    </location>
</feature>
<protein>
    <recommendedName>
        <fullName evidence="5">RxLR effector protein</fullName>
    </recommendedName>
</protein>
<comment type="caution">
    <text evidence="6">The sequence shown here is derived from an EMBL/GenBank/DDBJ whole genome shotgun (WGS) entry which is preliminary data.</text>
</comment>
<sequence>MSPIWRILLAAGTLLAGCNAFSDDAPSHLTLTESALMLRLIDKDPERVGSGGSSKRFLRRDNDGALVDFDPEEDNSDHPPAKMEKAVISPSIQGLSGQIPTALFNFLLKILAQTNKP</sequence>
<evidence type="ECO:0000256" key="2">
    <source>
        <dbReference type="ARBA" id="ARBA00010400"/>
    </source>
</evidence>
<dbReference type="Pfam" id="PF16810">
    <property type="entry name" value="RXLR"/>
    <property type="match status" value="1"/>
</dbReference>
<dbReference type="EMBL" id="JBIMZQ010000029">
    <property type="protein sequence ID" value="KAL3663054.1"/>
    <property type="molecule type" value="Genomic_DNA"/>
</dbReference>
<evidence type="ECO:0000313" key="7">
    <source>
        <dbReference type="Proteomes" id="UP001632037"/>
    </source>
</evidence>
<evidence type="ECO:0000256" key="5">
    <source>
        <dbReference type="RuleBase" id="RU367124"/>
    </source>
</evidence>
<name>A0ABD3FC32_9STRA</name>
<dbReference type="Proteomes" id="UP001632037">
    <property type="component" value="Unassembled WGS sequence"/>
</dbReference>
<evidence type="ECO:0000256" key="4">
    <source>
        <dbReference type="ARBA" id="ARBA00022729"/>
    </source>
</evidence>
<evidence type="ECO:0000256" key="3">
    <source>
        <dbReference type="ARBA" id="ARBA00022525"/>
    </source>
</evidence>
<comment type="subcellular location">
    <subcellularLocation>
        <location evidence="1 5">Secreted</location>
    </subcellularLocation>
</comment>
<comment type="domain">
    <text evidence="5">The RxLR-dEER motif acts to carry the protein into the host cell cytoplasm through binding to cell surface phosphatidylinositol-3-phosphate.</text>
</comment>
<keyword evidence="4 5" id="KW-0732">Signal</keyword>
<dbReference type="PROSITE" id="PS51257">
    <property type="entry name" value="PROKAR_LIPOPROTEIN"/>
    <property type="match status" value="1"/>
</dbReference>
<evidence type="ECO:0000313" key="6">
    <source>
        <dbReference type="EMBL" id="KAL3663054.1"/>
    </source>
</evidence>
<reference evidence="6 7" key="1">
    <citation type="submission" date="2024-09" db="EMBL/GenBank/DDBJ databases">
        <title>Genome sequencing and assembly of Phytophthora oleae, isolate VK10A, causative agent of rot of olive drupes.</title>
        <authorList>
            <person name="Conti Taguali S."/>
            <person name="Riolo M."/>
            <person name="La Spada F."/>
            <person name="Cacciola S.O."/>
            <person name="Dionisio G."/>
        </authorList>
    </citation>
    <scope>NUCLEOTIDE SEQUENCE [LARGE SCALE GENOMIC DNA]</scope>
    <source>
        <strain evidence="6 7">VK10A</strain>
    </source>
</reference>
<comment type="function">
    <text evidence="5">Effector that suppresses plant defense responses during pathogen infection.</text>
</comment>